<keyword evidence="3" id="KW-0240">DNA-directed RNA polymerase</keyword>
<dbReference type="InterPro" id="IPR036898">
    <property type="entry name" value="RNA_pol_Rpb7-like_N_sf"/>
</dbReference>
<sequence>MAKPKTADKAHAAAAEPASTPSTKKSKKSSDAAAAAAPAASASKLTKASKSSGTIVAASKPKPAAAAAAAASDAPPLLSIRAQIRISLSPLFMSSPLDGIKDYLNTFVMRYIPELGGVVLSYSDIEPIAPVGHIMDECPFALISVRASFVLFSPSVGSTLYGVVNKVSPDHIGLLVYGVFNASIPSSHIRLDEFAWSTDAHAWQFTSAKDETLQFVASGSVIKFTVASLITANKMLAISGSLTDKPADTGLVDATDLPQPVILEMPSFEDPSADTSAMDVDGAPSATHIAFGDDDDEADEAASNASDDDDDDNDDDDEQDEDEYVASRKKSRSAGKHQAKRPTTPASKPMASKKSAADPTPSKRKRDALEADADLPTKGGSASGSGDAGLVRAAAGEDDDDDAGAGAGATGSAEKKKRRKKRKSKAAGEE</sequence>
<evidence type="ECO:0000313" key="11">
    <source>
        <dbReference type="Proteomes" id="UP001527925"/>
    </source>
</evidence>
<evidence type="ECO:0000256" key="6">
    <source>
        <dbReference type="ARBA" id="ARBA00023242"/>
    </source>
</evidence>
<keyword evidence="5" id="KW-0804">Transcription</keyword>
<evidence type="ECO:0000256" key="7">
    <source>
        <dbReference type="SAM" id="MobiDB-lite"/>
    </source>
</evidence>
<keyword evidence="6" id="KW-0539">Nucleus</keyword>
<dbReference type="PANTHER" id="PTHR12709:SF5">
    <property type="entry name" value="DNA-DIRECTED RNA POLYMERASE I SUBUNIT RPA43"/>
    <property type="match status" value="1"/>
</dbReference>
<evidence type="ECO:0000256" key="2">
    <source>
        <dbReference type="ARBA" id="ARBA00005930"/>
    </source>
</evidence>
<proteinExistence type="inferred from homology"/>
<dbReference type="Proteomes" id="UP001527925">
    <property type="component" value="Unassembled WGS sequence"/>
</dbReference>
<feature type="region of interest" description="Disordered" evidence="7">
    <location>
        <begin position="1"/>
        <end position="33"/>
    </location>
</feature>
<dbReference type="PANTHER" id="PTHR12709">
    <property type="entry name" value="DNA-DIRECTED RNA POLYMERASE II, III"/>
    <property type="match status" value="1"/>
</dbReference>
<feature type="compositionally biased region" description="Low complexity" evidence="7">
    <location>
        <begin position="12"/>
        <end position="23"/>
    </location>
</feature>
<dbReference type="InterPro" id="IPR045113">
    <property type="entry name" value="Rpb7-like"/>
</dbReference>
<feature type="compositionally biased region" description="Basic residues" evidence="7">
    <location>
        <begin position="327"/>
        <end position="340"/>
    </location>
</feature>
<dbReference type="Pfam" id="PF17875">
    <property type="entry name" value="RPA43_OB"/>
    <property type="match status" value="1"/>
</dbReference>
<gene>
    <name evidence="10" type="ORF">HK105_204229</name>
</gene>
<feature type="compositionally biased region" description="Acidic residues" evidence="7">
    <location>
        <begin position="292"/>
        <end position="324"/>
    </location>
</feature>
<evidence type="ECO:0008006" key="12">
    <source>
        <dbReference type="Google" id="ProtNLM"/>
    </source>
</evidence>
<dbReference type="Gene3D" id="3.30.1490.120">
    <property type="entry name" value="RNA polymerase Rpb7-like, N-terminal domain"/>
    <property type="match status" value="1"/>
</dbReference>
<evidence type="ECO:0000259" key="9">
    <source>
        <dbReference type="Pfam" id="PF17875"/>
    </source>
</evidence>
<comment type="subcellular location">
    <subcellularLocation>
        <location evidence="1">Nucleus</location>
        <location evidence="1">Nucleolus</location>
    </subcellularLocation>
</comment>
<feature type="compositionally biased region" description="Basic and acidic residues" evidence="7">
    <location>
        <begin position="1"/>
        <end position="11"/>
    </location>
</feature>
<feature type="compositionally biased region" description="Low complexity" evidence="7">
    <location>
        <begin position="345"/>
        <end position="359"/>
    </location>
</feature>
<feature type="domain" description="RPA43 OB" evidence="9">
    <location>
        <begin position="154"/>
        <end position="242"/>
    </location>
</feature>
<comment type="caution">
    <text evidence="10">The sequence shown here is derived from an EMBL/GenBank/DDBJ whole genome shotgun (WGS) entry which is preliminary data.</text>
</comment>
<feature type="region of interest" description="Disordered" evidence="7">
    <location>
        <begin position="266"/>
        <end position="430"/>
    </location>
</feature>
<dbReference type="InterPro" id="IPR005576">
    <property type="entry name" value="Rpb7-like_N"/>
</dbReference>
<evidence type="ECO:0000256" key="3">
    <source>
        <dbReference type="ARBA" id="ARBA00022478"/>
    </source>
</evidence>
<feature type="domain" description="RNA polymerase Rpb7-like N-terminal" evidence="8">
    <location>
        <begin position="86"/>
        <end position="139"/>
    </location>
</feature>
<organism evidence="10 11">
    <name type="scientific">Polyrhizophydium stewartii</name>
    <dbReference type="NCBI Taxonomy" id="2732419"/>
    <lineage>
        <taxon>Eukaryota</taxon>
        <taxon>Fungi</taxon>
        <taxon>Fungi incertae sedis</taxon>
        <taxon>Chytridiomycota</taxon>
        <taxon>Chytridiomycota incertae sedis</taxon>
        <taxon>Chytridiomycetes</taxon>
        <taxon>Rhizophydiales</taxon>
        <taxon>Rhizophydiales incertae sedis</taxon>
        <taxon>Polyrhizophydium</taxon>
    </lineage>
</organism>
<protein>
    <recommendedName>
        <fullName evidence="12">RPA43 OB domain-containing protein</fullName>
    </recommendedName>
</protein>
<evidence type="ECO:0000256" key="5">
    <source>
        <dbReference type="ARBA" id="ARBA00023163"/>
    </source>
</evidence>
<dbReference type="Pfam" id="PF03876">
    <property type="entry name" value="SHS2_Rpb7-N"/>
    <property type="match status" value="1"/>
</dbReference>
<feature type="compositionally biased region" description="Basic residues" evidence="7">
    <location>
        <begin position="415"/>
        <end position="430"/>
    </location>
</feature>
<name>A0ABR4N9D6_9FUNG</name>
<comment type="similarity">
    <text evidence="2">Belongs to the eukaryotic RPA43 RNA polymerase subunit family.</text>
</comment>
<keyword evidence="11" id="KW-1185">Reference proteome</keyword>
<evidence type="ECO:0000313" key="10">
    <source>
        <dbReference type="EMBL" id="KAL2916138.1"/>
    </source>
</evidence>
<dbReference type="EMBL" id="JADGIZ020000018">
    <property type="protein sequence ID" value="KAL2916138.1"/>
    <property type="molecule type" value="Genomic_DNA"/>
</dbReference>
<evidence type="ECO:0000256" key="1">
    <source>
        <dbReference type="ARBA" id="ARBA00004604"/>
    </source>
</evidence>
<dbReference type="InterPro" id="IPR041178">
    <property type="entry name" value="RPA43_OB"/>
</dbReference>
<dbReference type="Gene3D" id="2.40.50.1060">
    <property type="match status" value="1"/>
</dbReference>
<reference evidence="10 11" key="1">
    <citation type="submission" date="2023-09" db="EMBL/GenBank/DDBJ databases">
        <title>Pangenome analysis of Batrachochytrium dendrobatidis and related Chytrids.</title>
        <authorList>
            <person name="Yacoub M.N."/>
            <person name="Stajich J.E."/>
            <person name="James T.Y."/>
        </authorList>
    </citation>
    <scope>NUCLEOTIDE SEQUENCE [LARGE SCALE GENOMIC DNA]</scope>
    <source>
        <strain evidence="10 11">JEL0888</strain>
    </source>
</reference>
<evidence type="ECO:0000259" key="8">
    <source>
        <dbReference type="Pfam" id="PF03876"/>
    </source>
</evidence>
<evidence type="ECO:0000256" key="4">
    <source>
        <dbReference type="ARBA" id="ARBA00022553"/>
    </source>
</evidence>
<accession>A0ABR4N9D6</accession>
<keyword evidence="4" id="KW-0597">Phosphoprotein</keyword>